<organism evidence="2 3">
    <name type="scientific">Rhizobium daejeonense</name>
    <dbReference type="NCBI Taxonomy" id="240521"/>
    <lineage>
        <taxon>Bacteria</taxon>
        <taxon>Pseudomonadati</taxon>
        <taxon>Pseudomonadota</taxon>
        <taxon>Alphaproteobacteria</taxon>
        <taxon>Hyphomicrobiales</taxon>
        <taxon>Rhizobiaceae</taxon>
        <taxon>Rhizobium/Agrobacterium group</taxon>
        <taxon>Rhizobium</taxon>
    </lineage>
</organism>
<proteinExistence type="predicted"/>
<protein>
    <submittedName>
        <fullName evidence="2">Acyloxyacyl hydrolase</fullName>
    </submittedName>
</protein>
<name>A0A6M1RW13_9HYPH</name>
<keyword evidence="1" id="KW-0732">Signal</keyword>
<evidence type="ECO:0000313" key="3">
    <source>
        <dbReference type="Proteomes" id="UP000477849"/>
    </source>
</evidence>
<dbReference type="Pfam" id="PF09411">
    <property type="entry name" value="PagL"/>
    <property type="match status" value="1"/>
</dbReference>
<comment type="caution">
    <text evidence="2">The sequence shown here is derived from an EMBL/GenBank/DDBJ whole genome shotgun (WGS) entry which is preliminary data.</text>
</comment>
<dbReference type="Proteomes" id="UP000477849">
    <property type="component" value="Unassembled WGS sequence"/>
</dbReference>
<dbReference type="GO" id="GO:0016787">
    <property type="term" value="F:hydrolase activity"/>
    <property type="evidence" value="ECO:0007669"/>
    <property type="project" value="UniProtKB-KW"/>
</dbReference>
<evidence type="ECO:0000313" key="2">
    <source>
        <dbReference type="EMBL" id="NGO63003.1"/>
    </source>
</evidence>
<feature type="signal peptide" evidence="1">
    <location>
        <begin position="1"/>
        <end position="29"/>
    </location>
</feature>
<accession>A0A6M1RW13</accession>
<sequence>MIVCRYLECIRLPLYLAASISLFSNASLATDWSVKEIRWGATASIQAKSTFESGFYPTVVLYFDPLDSANATTWKDKLLRPQIHAGLSVSTAGNASQVYAGFNWKVDVTDRLFIDLGFGGTVHNGDLDDDGTKGPKLGCSVLFHEYAAAGFRVTEKVDILATIDHSSNADLCDVNDGISHAGVMFAYKF</sequence>
<keyword evidence="2" id="KW-0378">Hydrolase</keyword>
<dbReference type="AlphaFoldDB" id="A0A6M1RW13"/>
<dbReference type="EMBL" id="JAAKZH010000001">
    <property type="protein sequence ID" value="NGO63003.1"/>
    <property type="molecule type" value="Genomic_DNA"/>
</dbReference>
<feature type="chain" id="PRO_5026978259" evidence="1">
    <location>
        <begin position="30"/>
        <end position="189"/>
    </location>
</feature>
<keyword evidence="3" id="KW-1185">Reference proteome</keyword>
<dbReference type="InterPro" id="IPR018550">
    <property type="entry name" value="Lipid-A_deacylase-rel"/>
</dbReference>
<evidence type="ECO:0000256" key="1">
    <source>
        <dbReference type="SAM" id="SignalP"/>
    </source>
</evidence>
<dbReference type="Gene3D" id="2.40.160.20">
    <property type="match status" value="1"/>
</dbReference>
<gene>
    <name evidence="2" type="ORF">G6N76_04910</name>
</gene>
<reference evidence="2 3" key="1">
    <citation type="submission" date="2020-02" db="EMBL/GenBank/DDBJ databases">
        <title>Genome sequence of the type strain CCBAU10050 of Rhizobium daejeonense.</title>
        <authorList>
            <person name="Gao J."/>
            <person name="Sun J."/>
        </authorList>
    </citation>
    <scope>NUCLEOTIDE SEQUENCE [LARGE SCALE GENOMIC DNA]</scope>
    <source>
        <strain evidence="2 3">CCBAU10050</strain>
    </source>
</reference>